<sequence length="220" mass="23947">MARHTKVDQDQDGEISFTMVKFSMKASDAGLQKGIDAIRSAFAQAGIGIPPETRQIRANGTKQVAMVGSSQPEAAEAEDPEEATDVEATEIVEERAPARKASTPRARPKVKNYTAIEDPGFGSTNPTLKDFAAQKGPSTDPKKLLVIAYWFKHHLKQPDVTNDAIYTAFRTIGWTVPNIAQIVRELRASRDQRLIKGSNPNSSEIGLLGENAVDEMGKAE</sequence>
<name>A0ABS1JLL2_9BURK</name>
<evidence type="ECO:0000256" key="1">
    <source>
        <dbReference type="SAM" id="MobiDB-lite"/>
    </source>
</evidence>
<dbReference type="Proteomes" id="UP000622707">
    <property type="component" value="Unassembled WGS sequence"/>
</dbReference>
<evidence type="ECO:0000313" key="3">
    <source>
        <dbReference type="Proteomes" id="UP000622707"/>
    </source>
</evidence>
<feature type="region of interest" description="Disordered" evidence="1">
    <location>
        <begin position="66"/>
        <end position="86"/>
    </location>
</feature>
<keyword evidence="3" id="KW-1185">Reference proteome</keyword>
<comment type="caution">
    <text evidence="2">The sequence shown here is derived from an EMBL/GenBank/DDBJ whole genome shotgun (WGS) entry which is preliminary data.</text>
</comment>
<dbReference type="RefSeq" id="WP_201688435.1">
    <property type="nucleotide sequence ID" value="NZ_JAEQND010000004.1"/>
</dbReference>
<dbReference type="EMBL" id="JAEQND010000004">
    <property type="protein sequence ID" value="MBL0425129.1"/>
    <property type="molecule type" value="Genomic_DNA"/>
</dbReference>
<feature type="compositionally biased region" description="Acidic residues" evidence="1">
    <location>
        <begin position="75"/>
        <end position="86"/>
    </location>
</feature>
<proteinExistence type="predicted"/>
<accession>A0ABS1JLL2</accession>
<gene>
    <name evidence="2" type="ORF">JI746_08415</name>
</gene>
<reference evidence="2 3" key="1">
    <citation type="journal article" date="2017" name="Int. J. Syst. Evol. Microbiol.">
        <title>Ramlibacter alkalitolerans sp. nov., alkali-tolerant bacterium isolated from soil of ginseng.</title>
        <authorList>
            <person name="Lee D.H."/>
            <person name="Cha C.J."/>
        </authorList>
    </citation>
    <scope>NUCLEOTIDE SEQUENCE [LARGE SCALE GENOMIC DNA]</scope>
    <source>
        <strain evidence="2 3">KACC 19305</strain>
    </source>
</reference>
<organism evidence="2 3">
    <name type="scientific">Ramlibacter alkalitolerans</name>
    <dbReference type="NCBI Taxonomy" id="2039631"/>
    <lineage>
        <taxon>Bacteria</taxon>
        <taxon>Pseudomonadati</taxon>
        <taxon>Pseudomonadota</taxon>
        <taxon>Betaproteobacteria</taxon>
        <taxon>Burkholderiales</taxon>
        <taxon>Comamonadaceae</taxon>
        <taxon>Ramlibacter</taxon>
    </lineage>
</organism>
<protein>
    <submittedName>
        <fullName evidence="2">Uncharacterized protein</fullName>
    </submittedName>
</protein>
<evidence type="ECO:0000313" key="2">
    <source>
        <dbReference type="EMBL" id="MBL0425129.1"/>
    </source>
</evidence>